<evidence type="ECO:0000313" key="2">
    <source>
        <dbReference type="Proteomes" id="UP000691718"/>
    </source>
</evidence>
<dbReference type="AlphaFoldDB" id="A0A8S3X4U0"/>
<keyword evidence="2" id="KW-1185">Reference proteome</keyword>
<comment type="caution">
    <text evidence="1">The sequence shown here is derived from an EMBL/GenBank/DDBJ whole genome shotgun (WGS) entry which is preliminary data.</text>
</comment>
<sequence length="126" mass="13550">MQRGGACAWLGAPCSRRNGAVCACRVHTVLLQAPPQPPLAHSQGGLRVAGAPCSRRNGAVCACRVHTVLLQVSVRLQVTRVQHVRDAAGRCVRVAWRAVLAQERRRVSLPRAHRAAASQCAQPPRI</sequence>
<evidence type="ECO:0000313" key="1">
    <source>
        <dbReference type="EMBL" id="CAG5002611.1"/>
    </source>
</evidence>
<organism evidence="1 2">
    <name type="scientific">Parnassius apollo</name>
    <name type="common">Apollo butterfly</name>
    <name type="synonym">Papilio apollo</name>
    <dbReference type="NCBI Taxonomy" id="110799"/>
    <lineage>
        <taxon>Eukaryota</taxon>
        <taxon>Metazoa</taxon>
        <taxon>Ecdysozoa</taxon>
        <taxon>Arthropoda</taxon>
        <taxon>Hexapoda</taxon>
        <taxon>Insecta</taxon>
        <taxon>Pterygota</taxon>
        <taxon>Neoptera</taxon>
        <taxon>Endopterygota</taxon>
        <taxon>Lepidoptera</taxon>
        <taxon>Glossata</taxon>
        <taxon>Ditrysia</taxon>
        <taxon>Papilionoidea</taxon>
        <taxon>Papilionidae</taxon>
        <taxon>Parnassiinae</taxon>
        <taxon>Parnassini</taxon>
        <taxon>Parnassius</taxon>
        <taxon>Parnassius</taxon>
    </lineage>
</organism>
<name>A0A8S3X4U0_PARAO</name>
<protein>
    <submittedName>
        <fullName evidence="1">(apollo) hypothetical protein</fullName>
    </submittedName>
</protein>
<reference evidence="1" key="1">
    <citation type="submission" date="2021-04" db="EMBL/GenBank/DDBJ databases">
        <authorList>
            <person name="Tunstrom K."/>
        </authorList>
    </citation>
    <scope>NUCLEOTIDE SEQUENCE</scope>
</reference>
<proteinExistence type="predicted"/>
<dbReference type="Proteomes" id="UP000691718">
    <property type="component" value="Unassembled WGS sequence"/>
</dbReference>
<gene>
    <name evidence="1" type="ORF">PAPOLLO_LOCUS14089</name>
</gene>
<dbReference type="EMBL" id="CAJQZP010000954">
    <property type="protein sequence ID" value="CAG5002611.1"/>
    <property type="molecule type" value="Genomic_DNA"/>
</dbReference>
<dbReference type="OrthoDB" id="7482883at2759"/>
<accession>A0A8S3X4U0</accession>